<organism evidence="1 2">
    <name type="scientific">Aphanizomenon flos-aquae FACHB-1249</name>
    <dbReference type="NCBI Taxonomy" id="2692889"/>
    <lineage>
        <taxon>Bacteria</taxon>
        <taxon>Bacillati</taxon>
        <taxon>Cyanobacteriota</taxon>
        <taxon>Cyanophyceae</taxon>
        <taxon>Nostocales</taxon>
        <taxon>Aphanizomenonaceae</taxon>
        <taxon>Aphanizomenon</taxon>
    </lineage>
</organism>
<proteinExistence type="predicted"/>
<evidence type="ECO:0000313" key="2">
    <source>
        <dbReference type="Proteomes" id="UP000660270"/>
    </source>
</evidence>
<protein>
    <submittedName>
        <fullName evidence="1">Uncharacterized protein</fullName>
    </submittedName>
</protein>
<evidence type="ECO:0000313" key="1">
    <source>
        <dbReference type="EMBL" id="MBD2687160.1"/>
    </source>
</evidence>
<dbReference type="RefSeq" id="WP_190385674.1">
    <property type="nucleotide sequence ID" value="NZ_JACJTM010000060.1"/>
</dbReference>
<dbReference type="GeneID" id="78219894"/>
<sequence length="269" mass="31108">MNNLSHLDQNLSLWINANQNKYFLIPINEMIPNGDFLVSTILGEVKTVDINAISPFEITETEAQQYLETEIKQGLEDIEIPLVEIIESSFSQKPQIDNDEEFIIDLISKITNISPQEIKNNPELAKLGLEKFMQQFKEILDNSLTDNSSQLQQSHQQIQPLQNVFIEHGIDMGDLLTKFPENLQKIRTSSNSNSQEISAKLQEFSQKIDINNQDFKQVLLSFIETYDQIFTNEEIKDKQQEEQERIIDKTIKDSLEKHPLPSLKFEDLL</sequence>
<name>A0ABR8IX06_APHFL</name>
<dbReference type="Proteomes" id="UP000660270">
    <property type="component" value="Unassembled WGS sequence"/>
</dbReference>
<comment type="caution">
    <text evidence="1">The sequence shown here is derived from an EMBL/GenBank/DDBJ whole genome shotgun (WGS) entry which is preliminary data.</text>
</comment>
<keyword evidence="2" id="KW-1185">Reference proteome</keyword>
<gene>
    <name evidence="1" type="ORF">H6G43_18500</name>
</gene>
<reference evidence="1 2" key="1">
    <citation type="journal article" date="2020" name="ISME J.">
        <title>Comparative genomics reveals insights into cyanobacterial evolution and habitat adaptation.</title>
        <authorList>
            <person name="Chen M.Y."/>
            <person name="Teng W.K."/>
            <person name="Zhao L."/>
            <person name="Hu C.X."/>
            <person name="Zhou Y.K."/>
            <person name="Han B.P."/>
            <person name="Song L.R."/>
            <person name="Shu W.S."/>
        </authorList>
    </citation>
    <scope>NUCLEOTIDE SEQUENCE [LARGE SCALE GENOMIC DNA]</scope>
    <source>
        <strain evidence="1 2">FACHB-1249</strain>
    </source>
</reference>
<dbReference type="EMBL" id="JACJTM010000060">
    <property type="protein sequence ID" value="MBD2687160.1"/>
    <property type="molecule type" value="Genomic_DNA"/>
</dbReference>
<accession>A0ABR8IX06</accession>